<keyword evidence="2 4" id="KW-0238">DNA-binding</keyword>
<gene>
    <name evidence="6" type="ORF">IU459_19565</name>
</gene>
<keyword evidence="1" id="KW-0805">Transcription regulation</keyword>
<dbReference type="PROSITE" id="PS50977">
    <property type="entry name" value="HTH_TETR_2"/>
    <property type="match status" value="1"/>
</dbReference>
<comment type="caution">
    <text evidence="6">The sequence shown here is derived from an EMBL/GenBank/DDBJ whole genome shotgun (WGS) entry which is preliminary data.</text>
</comment>
<dbReference type="RefSeq" id="WP_195130983.1">
    <property type="nucleotide sequence ID" value="NZ_JADLQX010000014.1"/>
</dbReference>
<dbReference type="EMBL" id="JADLQX010000014">
    <property type="protein sequence ID" value="MBF6299721.1"/>
    <property type="molecule type" value="Genomic_DNA"/>
</dbReference>
<dbReference type="SUPFAM" id="SSF46689">
    <property type="entry name" value="Homeodomain-like"/>
    <property type="match status" value="1"/>
</dbReference>
<evidence type="ECO:0000256" key="4">
    <source>
        <dbReference type="PROSITE-ProRule" id="PRU00335"/>
    </source>
</evidence>
<protein>
    <submittedName>
        <fullName evidence="6">TetR/AcrR family transcriptional regulator</fullName>
    </submittedName>
</protein>
<dbReference type="Pfam" id="PF16925">
    <property type="entry name" value="TetR_C_13"/>
    <property type="match status" value="1"/>
</dbReference>
<evidence type="ECO:0000313" key="6">
    <source>
        <dbReference type="EMBL" id="MBF6299721.1"/>
    </source>
</evidence>
<dbReference type="Gene3D" id="1.10.357.10">
    <property type="entry name" value="Tetracycline Repressor, domain 2"/>
    <property type="match status" value="1"/>
</dbReference>
<dbReference type="Pfam" id="PF00440">
    <property type="entry name" value="TetR_N"/>
    <property type="match status" value="1"/>
</dbReference>
<organism evidence="6 7">
    <name type="scientific">Nocardia amamiensis</name>
    <dbReference type="NCBI Taxonomy" id="404578"/>
    <lineage>
        <taxon>Bacteria</taxon>
        <taxon>Bacillati</taxon>
        <taxon>Actinomycetota</taxon>
        <taxon>Actinomycetes</taxon>
        <taxon>Mycobacteriales</taxon>
        <taxon>Nocardiaceae</taxon>
        <taxon>Nocardia</taxon>
    </lineage>
</organism>
<evidence type="ECO:0000313" key="7">
    <source>
        <dbReference type="Proteomes" id="UP000702209"/>
    </source>
</evidence>
<evidence type="ECO:0000256" key="3">
    <source>
        <dbReference type="ARBA" id="ARBA00023163"/>
    </source>
</evidence>
<accession>A0ABS0CT17</accession>
<proteinExistence type="predicted"/>
<dbReference type="SUPFAM" id="SSF48498">
    <property type="entry name" value="Tetracyclin repressor-like, C-terminal domain"/>
    <property type="match status" value="1"/>
</dbReference>
<keyword evidence="7" id="KW-1185">Reference proteome</keyword>
<dbReference type="Proteomes" id="UP000702209">
    <property type="component" value="Unassembled WGS sequence"/>
</dbReference>
<dbReference type="PRINTS" id="PR00455">
    <property type="entry name" value="HTHTETR"/>
</dbReference>
<feature type="domain" description="HTH tetR-type" evidence="5">
    <location>
        <begin position="6"/>
        <end position="66"/>
    </location>
</feature>
<evidence type="ECO:0000256" key="1">
    <source>
        <dbReference type="ARBA" id="ARBA00023015"/>
    </source>
</evidence>
<evidence type="ECO:0000256" key="2">
    <source>
        <dbReference type="ARBA" id="ARBA00023125"/>
    </source>
</evidence>
<dbReference type="InterPro" id="IPR009057">
    <property type="entry name" value="Homeodomain-like_sf"/>
</dbReference>
<feature type="DNA-binding region" description="H-T-H motif" evidence="4">
    <location>
        <begin position="29"/>
        <end position="48"/>
    </location>
</feature>
<dbReference type="PANTHER" id="PTHR47506">
    <property type="entry name" value="TRANSCRIPTIONAL REGULATORY PROTEIN"/>
    <property type="match status" value="1"/>
</dbReference>
<dbReference type="InterPro" id="IPR011075">
    <property type="entry name" value="TetR_C"/>
</dbReference>
<reference evidence="6 7" key="1">
    <citation type="submission" date="2020-10" db="EMBL/GenBank/DDBJ databases">
        <title>Identification of Nocardia species via Next-generation sequencing and recognition of intraspecies genetic diversity.</title>
        <authorList>
            <person name="Li P."/>
            <person name="Li P."/>
            <person name="Lu B."/>
        </authorList>
    </citation>
    <scope>NUCLEOTIDE SEQUENCE [LARGE SCALE GENOMIC DNA]</scope>
    <source>
        <strain evidence="6 7">BJ06-0157</strain>
    </source>
</reference>
<evidence type="ECO:0000259" key="5">
    <source>
        <dbReference type="PROSITE" id="PS50977"/>
    </source>
</evidence>
<dbReference type="Gene3D" id="1.10.10.60">
    <property type="entry name" value="Homeodomain-like"/>
    <property type="match status" value="1"/>
</dbReference>
<dbReference type="InterPro" id="IPR036271">
    <property type="entry name" value="Tet_transcr_reg_TetR-rel_C_sf"/>
</dbReference>
<name>A0ABS0CT17_9NOCA</name>
<sequence>MGRPRNFDTDTVVERAMEEFWTHGYGGTSPAQLAEATGVGKGSLYHTFGSKRQLFEQALARYGRMGVEHAEELLFQPGSTRERIGAYLRETVDSDVAQPVRRGCMVVNTTAELGGHDEEITRALHAIEERIVAVLAARIEQGRRDGDVGPDVDARATAEFLLNTTAGLRIMAKTRDADALYRIIDVALTAL</sequence>
<dbReference type="PANTHER" id="PTHR47506:SF1">
    <property type="entry name" value="HTH-TYPE TRANSCRIPTIONAL REGULATOR YJDC"/>
    <property type="match status" value="1"/>
</dbReference>
<dbReference type="InterPro" id="IPR001647">
    <property type="entry name" value="HTH_TetR"/>
</dbReference>
<keyword evidence="3" id="KW-0804">Transcription</keyword>